<dbReference type="GO" id="GO:0045893">
    <property type="term" value="P:positive regulation of DNA-templated transcription"/>
    <property type="evidence" value="ECO:0007669"/>
    <property type="project" value="TreeGrafter"/>
</dbReference>
<keyword evidence="5" id="KW-0539">Nucleus</keyword>
<feature type="domain" description="BHLH" evidence="7">
    <location>
        <begin position="111"/>
        <end position="162"/>
    </location>
</feature>
<dbReference type="PANTHER" id="PTHR46684:SF4">
    <property type="entry name" value="TRANSCRIPTION FACTOR SPEECHLESS"/>
    <property type="match status" value="1"/>
</dbReference>
<keyword evidence="3" id="KW-0238">DNA-binding</keyword>
<dbReference type="GO" id="GO:0005634">
    <property type="term" value="C:nucleus"/>
    <property type="evidence" value="ECO:0007669"/>
    <property type="project" value="UniProtKB-SubCell"/>
</dbReference>
<dbReference type="PANTHER" id="PTHR46684">
    <property type="entry name" value="TRANSCRIPTION FACTOR FAMA"/>
    <property type="match status" value="1"/>
</dbReference>
<keyword evidence="4" id="KW-0804">Transcription</keyword>
<evidence type="ECO:0000259" key="7">
    <source>
        <dbReference type="PROSITE" id="PS50888"/>
    </source>
</evidence>
<dbReference type="InterPro" id="IPR011598">
    <property type="entry name" value="bHLH_dom"/>
</dbReference>
<gene>
    <name evidence="8" type="ORF">FNV43_RR23974</name>
</gene>
<feature type="compositionally biased region" description="Pro residues" evidence="6">
    <location>
        <begin position="191"/>
        <end position="204"/>
    </location>
</feature>
<dbReference type="OrthoDB" id="675169at2759"/>
<dbReference type="Pfam" id="PF00010">
    <property type="entry name" value="HLH"/>
    <property type="match status" value="1"/>
</dbReference>
<dbReference type="EMBL" id="VOIH02000011">
    <property type="protein sequence ID" value="KAF3432872.1"/>
    <property type="molecule type" value="Genomic_DNA"/>
</dbReference>
<protein>
    <recommendedName>
        <fullName evidence="7">BHLH domain-containing protein</fullName>
    </recommendedName>
</protein>
<evidence type="ECO:0000256" key="4">
    <source>
        <dbReference type="ARBA" id="ARBA00023163"/>
    </source>
</evidence>
<dbReference type="PROSITE" id="PS50888">
    <property type="entry name" value="BHLH"/>
    <property type="match status" value="1"/>
</dbReference>
<dbReference type="CDD" id="cd11448">
    <property type="entry name" value="bHLH_AtFAMA_like"/>
    <property type="match status" value="1"/>
</dbReference>
<evidence type="ECO:0000256" key="3">
    <source>
        <dbReference type="ARBA" id="ARBA00023125"/>
    </source>
</evidence>
<keyword evidence="9" id="KW-1185">Reference proteome</keyword>
<reference evidence="8" key="1">
    <citation type="submission" date="2020-03" db="EMBL/GenBank/DDBJ databases">
        <title>A high-quality chromosome-level genome assembly of a woody plant with both climbing and erect habits, Rhamnella rubrinervis.</title>
        <authorList>
            <person name="Lu Z."/>
            <person name="Yang Y."/>
            <person name="Zhu X."/>
            <person name="Sun Y."/>
        </authorList>
    </citation>
    <scope>NUCLEOTIDE SEQUENCE</scope>
    <source>
        <strain evidence="8">BYM</strain>
        <tissue evidence="8">Leaf</tissue>
    </source>
</reference>
<dbReference type="GO" id="GO:0046983">
    <property type="term" value="F:protein dimerization activity"/>
    <property type="evidence" value="ECO:0007669"/>
    <property type="project" value="InterPro"/>
</dbReference>
<evidence type="ECO:0000313" key="9">
    <source>
        <dbReference type="Proteomes" id="UP000796880"/>
    </source>
</evidence>
<dbReference type="GO" id="GO:0003677">
    <property type="term" value="F:DNA binding"/>
    <property type="evidence" value="ECO:0007669"/>
    <property type="project" value="UniProtKB-KW"/>
</dbReference>
<evidence type="ECO:0000256" key="5">
    <source>
        <dbReference type="ARBA" id="ARBA00023242"/>
    </source>
</evidence>
<comment type="subcellular location">
    <subcellularLocation>
        <location evidence="1">Nucleus</location>
    </subcellularLocation>
</comment>
<organism evidence="8 9">
    <name type="scientific">Rhamnella rubrinervis</name>
    <dbReference type="NCBI Taxonomy" id="2594499"/>
    <lineage>
        <taxon>Eukaryota</taxon>
        <taxon>Viridiplantae</taxon>
        <taxon>Streptophyta</taxon>
        <taxon>Embryophyta</taxon>
        <taxon>Tracheophyta</taxon>
        <taxon>Spermatophyta</taxon>
        <taxon>Magnoliopsida</taxon>
        <taxon>eudicotyledons</taxon>
        <taxon>Gunneridae</taxon>
        <taxon>Pentapetalae</taxon>
        <taxon>rosids</taxon>
        <taxon>fabids</taxon>
        <taxon>Rosales</taxon>
        <taxon>Rhamnaceae</taxon>
        <taxon>rhamnoid group</taxon>
        <taxon>Rhamneae</taxon>
        <taxon>Rhamnella</taxon>
    </lineage>
</organism>
<dbReference type="GO" id="GO:0010052">
    <property type="term" value="P:guard cell differentiation"/>
    <property type="evidence" value="ECO:0007669"/>
    <property type="project" value="InterPro"/>
</dbReference>
<comment type="caution">
    <text evidence="8">The sequence shown here is derived from an EMBL/GenBank/DDBJ whole genome shotgun (WGS) entry which is preliminary data.</text>
</comment>
<evidence type="ECO:0000256" key="1">
    <source>
        <dbReference type="ARBA" id="ARBA00004123"/>
    </source>
</evidence>
<evidence type="ECO:0000256" key="2">
    <source>
        <dbReference type="ARBA" id="ARBA00023015"/>
    </source>
</evidence>
<dbReference type="SMART" id="SM00353">
    <property type="entry name" value="HLH"/>
    <property type="match status" value="1"/>
</dbReference>
<dbReference type="SUPFAM" id="SSF47459">
    <property type="entry name" value="HLH, helix-loop-helix DNA-binding domain"/>
    <property type="match status" value="1"/>
</dbReference>
<accession>A0A8K0DKM5</accession>
<feature type="region of interest" description="Disordered" evidence="6">
    <location>
        <begin position="184"/>
        <end position="229"/>
    </location>
</feature>
<dbReference type="FunFam" id="4.10.280.10:FF:000061">
    <property type="entry name" value="Transcription factor SPEECHLESS"/>
    <property type="match status" value="1"/>
</dbReference>
<proteinExistence type="predicted"/>
<dbReference type="InterPro" id="IPR044283">
    <property type="entry name" value="FAMA/SPEECHLESS/MUTE-like"/>
</dbReference>
<dbReference type="Gene3D" id="4.10.280.10">
    <property type="entry name" value="Helix-loop-helix DNA-binding domain"/>
    <property type="match status" value="1"/>
</dbReference>
<name>A0A8K0DKM5_9ROSA</name>
<dbReference type="GO" id="GO:0003700">
    <property type="term" value="F:DNA-binding transcription factor activity"/>
    <property type="evidence" value="ECO:0007669"/>
    <property type="project" value="InterPro"/>
</dbReference>
<dbReference type="Proteomes" id="UP000796880">
    <property type="component" value="Unassembled WGS sequence"/>
</dbReference>
<evidence type="ECO:0000313" key="8">
    <source>
        <dbReference type="EMBL" id="KAF3432872.1"/>
    </source>
</evidence>
<dbReference type="AlphaFoldDB" id="A0A8K0DKM5"/>
<keyword evidence="2" id="KW-0805">Transcription regulation</keyword>
<evidence type="ECO:0000256" key="6">
    <source>
        <dbReference type="SAM" id="MobiDB-lite"/>
    </source>
</evidence>
<sequence length="340" mass="37497">MDDGLCDFFEEHELCNANNNLSGDDLFSILESLEEGVVEFPAPLSHETAAAFWSKDNEETTTGRLASQKSTSSSTFKDYLETEFETSPKSNKRLKLSAGTTTCEEANPDGQQRISHITVERNRRKQMNEHLSVLRSLMPCFYVKRGDQASIIGGVVDYINELQQVLQSLEAKKQRKVYSEVLSPRLVSSPRPSPVLSPRKPPLSPRLNLPISPRTPQPSSPYKPRLQQQGYLSPTVASTTSLEPSPSSSASSNIDNANELFANSKSAIADVEVKFSGSNVLLKTVSPRIPGQAVKIIAALEDLSLEILHVKVNTVDETMLNSFTIKVHPSFYLIKTCLVS</sequence>
<dbReference type="InterPro" id="IPR036638">
    <property type="entry name" value="HLH_DNA-bd_sf"/>
</dbReference>